<dbReference type="PANTHER" id="PTHR12770:SF31">
    <property type="entry name" value="RUS FAMILY MEMBER 1"/>
    <property type="match status" value="1"/>
</dbReference>
<feature type="domain" description="Protein root UVB sensitive/RUS" evidence="6">
    <location>
        <begin position="66"/>
        <end position="301"/>
    </location>
</feature>
<keyword evidence="4" id="KW-1133">Transmembrane helix</keyword>
<evidence type="ECO:0000256" key="1">
    <source>
        <dbReference type="ARBA" id="ARBA00004370"/>
    </source>
</evidence>
<protein>
    <submittedName>
        <fullName evidence="7">Vitamin B6 photo-protection and homoeostasis</fullName>
    </submittedName>
</protein>
<evidence type="ECO:0000256" key="3">
    <source>
        <dbReference type="ARBA" id="ARBA00022692"/>
    </source>
</evidence>
<dbReference type="Proteomes" id="UP000749293">
    <property type="component" value="Unassembled WGS sequence"/>
</dbReference>
<dbReference type="InterPro" id="IPR054549">
    <property type="entry name" value="UVB_sens_RUS_dom"/>
</dbReference>
<dbReference type="EMBL" id="JAANYQ010000010">
    <property type="protein sequence ID" value="KAF4122004.1"/>
    <property type="molecule type" value="Genomic_DNA"/>
</dbReference>
<dbReference type="PANTHER" id="PTHR12770">
    <property type="entry name" value="RUS1 FAMILY PROTEIN C16ORF58"/>
    <property type="match status" value="1"/>
</dbReference>
<organism evidence="7 8">
    <name type="scientific">Geosmithia morbida</name>
    <dbReference type="NCBI Taxonomy" id="1094350"/>
    <lineage>
        <taxon>Eukaryota</taxon>
        <taxon>Fungi</taxon>
        <taxon>Dikarya</taxon>
        <taxon>Ascomycota</taxon>
        <taxon>Pezizomycotina</taxon>
        <taxon>Sordariomycetes</taxon>
        <taxon>Hypocreomycetidae</taxon>
        <taxon>Hypocreales</taxon>
        <taxon>Bionectriaceae</taxon>
        <taxon>Geosmithia</taxon>
    </lineage>
</organism>
<comment type="subcellular location">
    <subcellularLocation>
        <location evidence="1">Membrane</location>
    </subcellularLocation>
</comment>
<evidence type="ECO:0000313" key="8">
    <source>
        <dbReference type="Proteomes" id="UP000749293"/>
    </source>
</evidence>
<keyword evidence="8" id="KW-1185">Reference proteome</keyword>
<keyword evidence="5" id="KW-0472">Membrane</keyword>
<gene>
    <name evidence="7" type="ORF">GMORB2_7597</name>
</gene>
<proteinExistence type="inferred from homology"/>
<comment type="similarity">
    <text evidence="2">Belongs to the RUS1 family.</text>
</comment>
<keyword evidence="3" id="KW-0812">Transmembrane</keyword>
<dbReference type="GeneID" id="55973820"/>
<accession>A0A9P4YUG7</accession>
<evidence type="ECO:0000256" key="4">
    <source>
        <dbReference type="ARBA" id="ARBA00022989"/>
    </source>
</evidence>
<reference evidence="7" key="1">
    <citation type="submission" date="2020-03" db="EMBL/GenBank/DDBJ databases">
        <title>Site-based positive gene gene selection in Geosmithia morbida across the United States reveals a broad range of putative effectors and factors for local host and environmental adapation.</title>
        <authorList>
            <person name="Onufrak A."/>
            <person name="Murdoch R.W."/>
            <person name="Gazis R."/>
            <person name="Huff M."/>
            <person name="Staton M."/>
            <person name="Klingeman W."/>
            <person name="Hadziabdic D."/>
        </authorList>
    </citation>
    <scope>NUCLEOTIDE SEQUENCE</scope>
    <source>
        <strain evidence="7">1262</strain>
    </source>
</reference>
<name>A0A9P4YUG7_9HYPO</name>
<sequence length="473" mass="52459">MAEAAATNKDPGQGISSMLSAGDEVEIFECDKTGHIQERWLHTSDGRIIPVLSQNRSDNILAQSFQDALQAMFDSFLPVGFPHSVSEDYLAYQVYDSLQAFFSTITSLLASRALLEGLGVGDANSSATFATLLTIFKDAMSRVATIVFAHRFGLRIEPDAKRYRFLADLFNDTAFFLELYSPYLSQGYRFLAVGTAEALRALCGVAAGASKAALSVHFAKHDNLAELNAKEASQETAVGLVGLLVGTIVVKYVQERFTVLCLMSVLVLGHLWVNYLGVRSVHMTALNRQRATILFQEYLKSGKVLSPREVAYRESILFWRATVSNRDGHQVARIEFAESYQHARTPPSGSDGNCFVLDGQKHTKFITRLAKSGLSTIRIIMWDRAGPAHVIMAWFLAVEIAWVMVPGEGYSDKFHEALKKDVKDEGESLAPRKYRNAALWENMQAVGWDLDSQAFETGPPVRIRMQPAARKDE</sequence>
<evidence type="ECO:0000256" key="5">
    <source>
        <dbReference type="ARBA" id="ARBA00023136"/>
    </source>
</evidence>
<dbReference type="InterPro" id="IPR006968">
    <property type="entry name" value="RUS_fam"/>
</dbReference>
<dbReference type="AlphaFoldDB" id="A0A9P4YUG7"/>
<evidence type="ECO:0000259" key="6">
    <source>
        <dbReference type="Pfam" id="PF04884"/>
    </source>
</evidence>
<dbReference type="RefSeq" id="XP_035320656.1">
    <property type="nucleotide sequence ID" value="XM_035469562.1"/>
</dbReference>
<dbReference type="GO" id="GO:0016020">
    <property type="term" value="C:membrane"/>
    <property type="evidence" value="ECO:0007669"/>
    <property type="project" value="UniProtKB-SubCell"/>
</dbReference>
<evidence type="ECO:0000313" key="7">
    <source>
        <dbReference type="EMBL" id="KAF4122004.1"/>
    </source>
</evidence>
<comment type="caution">
    <text evidence="7">The sequence shown here is derived from an EMBL/GenBank/DDBJ whole genome shotgun (WGS) entry which is preliminary data.</text>
</comment>
<evidence type="ECO:0000256" key="2">
    <source>
        <dbReference type="ARBA" id="ARBA00007558"/>
    </source>
</evidence>
<dbReference type="Pfam" id="PF04884">
    <property type="entry name" value="UVB_sens_prot"/>
    <property type="match status" value="1"/>
</dbReference>
<dbReference type="OrthoDB" id="364779at2759"/>